<feature type="domain" description="Ig-like" evidence="2">
    <location>
        <begin position="266"/>
        <end position="352"/>
    </location>
</feature>
<comment type="caution">
    <text evidence="3">The sequence shown here is derived from an EMBL/GenBank/DDBJ whole genome shotgun (WGS) entry which is preliminary data.</text>
</comment>
<accession>A0ABS7PBI0</accession>
<evidence type="ECO:0000313" key="3">
    <source>
        <dbReference type="EMBL" id="MBY8336406.1"/>
    </source>
</evidence>
<dbReference type="Proteomes" id="UP000759298">
    <property type="component" value="Unassembled WGS sequence"/>
</dbReference>
<evidence type="ECO:0000313" key="4">
    <source>
        <dbReference type="Proteomes" id="UP000759298"/>
    </source>
</evidence>
<dbReference type="EMBL" id="JAHWXP010000001">
    <property type="protein sequence ID" value="MBY8336406.1"/>
    <property type="molecule type" value="Genomic_DNA"/>
</dbReference>
<gene>
    <name evidence="3" type="ORF">KYN89_05040</name>
</gene>
<proteinExistence type="predicted"/>
<feature type="compositionally biased region" description="Basic and acidic residues" evidence="1">
    <location>
        <begin position="219"/>
        <end position="230"/>
    </location>
</feature>
<evidence type="ECO:0000256" key="1">
    <source>
        <dbReference type="SAM" id="MobiDB-lite"/>
    </source>
</evidence>
<sequence length="352" mass="37364">MMLHTESRAAGSNTDLSYALAGDAPADGPAYAPRDGGGLPVAISLFADRPHVREAMRADAQLAGFRVAQAEGLIALDDEKTRALGDLVAVDASGADAATLAMLARLDARIARSGGQLIVATTIGALEPVMVAMGESDPVLLVEPGRGERLVAFGEALARLAGARVRDLSAEDRVAVMRLVERVSLLAEKLDGLMARDDVPRDGSAAFAFGTGEQGSGNLREHRQGGREAEGQSPVPGLPDPRRVRALIRKRQARARFFEAELFADPAWDILLDLTAARAEGRRVSVTSLCIASGVPPTTALRWIAQMTRQGLLRREEDLVDRRRAFIALSDSAVEAMARYFDATGACDCAGI</sequence>
<dbReference type="InterPro" id="IPR036390">
    <property type="entry name" value="WH_DNA-bd_sf"/>
</dbReference>
<dbReference type="InterPro" id="IPR036388">
    <property type="entry name" value="WH-like_DNA-bd_sf"/>
</dbReference>
<protein>
    <submittedName>
        <fullName evidence="3">MarR family transcriptional regulator</fullName>
    </submittedName>
</protein>
<dbReference type="SUPFAM" id="SSF46785">
    <property type="entry name" value="Winged helix' DNA-binding domain"/>
    <property type="match status" value="1"/>
</dbReference>
<keyword evidence="4" id="KW-1185">Reference proteome</keyword>
<organism evidence="3 4">
    <name type="scientific">Alteriqipengyuania abyssalis</name>
    <dbReference type="NCBI Taxonomy" id="2860200"/>
    <lineage>
        <taxon>Bacteria</taxon>
        <taxon>Pseudomonadati</taxon>
        <taxon>Pseudomonadota</taxon>
        <taxon>Alphaproteobacteria</taxon>
        <taxon>Sphingomonadales</taxon>
        <taxon>Erythrobacteraceae</taxon>
        <taxon>Alteriqipengyuania</taxon>
    </lineage>
</organism>
<dbReference type="Gene3D" id="1.10.10.10">
    <property type="entry name" value="Winged helix-like DNA-binding domain superfamily/Winged helix DNA-binding domain"/>
    <property type="match status" value="1"/>
</dbReference>
<feature type="region of interest" description="Disordered" evidence="1">
    <location>
        <begin position="209"/>
        <end position="241"/>
    </location>
</feature>
<name>A0ABS7PBI0_9SPHN</name>
<dbReference type="InterPro" id="IPR007110">
    <property type="entry name" value="Ig-like_dom"/>
</dbReference>
<reference evidence="3 4" key="1">
    <citation type="submission" date="2021-07" db="EMBL/GenBank/DDBJ databases">
        <title>Alteriqipengyuania abyssalis NZ-12B nov, sp.nov isolated from deep sea sponge in pacific ocean.</title>
        <authorList>
            <person name="Tareen S."/>
            <person name="Wink J."/>
        </authorList>
    </citation>
    <scope>NUCLEOTIDE SEQUENCE [LARGE SCALE GENOMIC DNA]</scope>
    <source>
        <strain evidence="3 4">NZ-12B</strain>
    </source>
</reference>
<evidence type="ECO:0000259" key="2">
    <source>
        <dbReference type="PROSITE" id="PS50835"/>
    </source>
</evidence>
<dbReference type="PROSITE" id="PS50835">
    <property type="entry name" value="IG_LIKE"/>
    <property type="match status" value="1"/>
</dbReference>